<organism evidence="1 2">
    <name type="scientific">Jiangella anatolica</name>
    <dbReference type="NCBI Taxonomy" id="2670374"/>
    <lineage>
        <taxon>Bacteria</taxon>
        <taxon>Bacillati</taxon>
        <taxon>Actinomycetota</taxon>
        <taxon>Actinomycetes</taxon>
        <taxon>Jiangellales</taxon>
        <taxon>Jiangellaceae</taxon>
        <taxon>Jiangella</taxon>
    </lineage>
</organism>
<gene>
    <name evidence="1" type="ORF">C1I92_26980</name>
</gene>
<comment type="caution">
    <text evidence="1">The sequence shown here is derived from an EMBL/GenBank/DDBJ whole genome shotgun (WGS) entry which is preliminary data.</text>
</comment>
<sequence length="364" mass="38563">MQGGSDGDGVRHAAESLRALRDELPTAAEHVDGTVRKRIEAVTGAVEQAAKGVGAELRGELLSRAHEIRLIGTEMAAAREDAFAAVSHVLSGYADEIEALLRPTDGGGPPAIAVPPALTPPPGVMTTAEETAAVQQDLPDDDAHQDAIAAVVASCPVDYRLLVGELLSDRSAHAVERHGHHLTSAQMIARLQWLLDPAGIDGWRLNADGSVESWRKHKHGTHQVGAASGHYTSPQAVAKPLVALLRAAGGTRAGLDALLDAEADGETIAKVFLRVTDTGVTAQDVHTQRAPGTDTKDGKKMWQRARRGAMAGMGDAPDVRAYDMVSGGKRPGSLIVFAKRPDGPWRLLTSYFADDPQRVEYLEP</sequence>
<evidence type="ECO:0000313" key="2">
    <source>
        <dbReference type="Proteomes" id="UP000248764"/>
    </source>
</evidence>
<dbReference type="RefSeq" id="WP_111257726.1">
    <property type="nucleotide sequence ID" value="NZ_POTW01000094.1"/>
</dbReference>
<accession>A0A2W2AYJ6</accession>
<dbReference type="Proteomes" id="UP000248764">
    <property type="component" value="Unassembled WGS sequence"/>
</dbReference>
<reference evidence="1 2" key="1">
    <citation type="submission" date="2018-01" db="EMBL/GenBank/DDBJ databases">
        <title>Draft genome sequence of Jiangella sp. GTF31.</title>
        <authorList>
            <person name="Sahin N."/>
            <person name="Ay H."/>
            <person name="Saygin H."/>
        </authorList>
    </citation>
    <scope>NUCLEOTIDE SEQUENCE [LARGE SCALE GENOMIC DNA]</scope>
    <source>
        <strain evidence="1 2">GTF31</strain>
    </source>
</reference>
<keyword evidence="2" id="KW-1185">Reference proteome</keyword>
<name>A0A2W2AYJ6_9ACTN</name>
<protein>
    <submittedName>
        <fullName evidence="1">Uncharacterized protein</fullName>
    </submittedName>
</protein>
<dbReference type="AlphaFoldDB" id="A0A2W2AYJ6"/>
<evidence type="ECO:0000313" key="1">
    <source>
        <dbReference type="EMBL" id="PZF80275.1"/>
    </source>
</evidence>
<proteinExistence type="predicted"/>
<dbReference type="EMBL" id="POTW01000094">
    <property type="protein sequence ID" value="PZF80275.1"/>
    <property type="molecule type" value="Genomic_DNA"/>
</dbReference>